<dbReference type="CDD" id="cd01097">
    <property type="entry name" value="Tetrahydromethanopterin_reductase"/>
    <property type="match status" value="1"/>
</dbReference>
<dbReference type="InterPro" id="IPR019919">
    <property type="entry name" value="Lucif-like_OxRdtase_MSMEG_2256"/>
</dbReference>
<dbReference type="PANTHER" id="PTHR43244">
    <property type="match status" value="1"/>
</dbReference>
<dbReference type="Gene3D" id="3.20.20.30">
    <property type="entry name" value="Luciferase-like domain"/>
    <property type="match status" value="1"/>
</dbReference>
<name>A0ABN6U1R8_9NOCA</name>
<dbReference type="EMBL" id="AP026978">
    <property type="protein sequence ID" value="BDT99190.1"/>
    <property type="molecule type" value="Genomic_DNA"/>
</dbReference>
<sequence>MKVHLQVTGAPRQVATDARELAETGADGLFTFEGPHDVFFPLVVAAGATSLELMTNVAIAGPRSPMHLAHAAYDLQVYSEGRFRLGLGSQIRAHIEKRYGSTWGAPAERTAESVAAVREILAAWEGRAPLNFRGKYFTHTLMPPTFDPGPNPFGPPPVLMGALGPVMTRKAAEVADGLLVMPFNSARHFTERTLPALTEGLRRSGRTADDFPVIAQVMVALGRTEEALAAAIDGVSALIAFYGSTPAYRPVLEVEGWAQVHSRLNALSKAGGFAEMRALVTDEMVRRIGVAGTPEECAAQITTRFGAGIEEVCCYFPGYTPDAADVAELVDALRERRDATAPVGVRSGEARPRS</sequence>
<feature type="domain" description="Luciferase-like" evidence="1">
    <location>
        <begin position="10"/>
        <end position="310"/>
    </location>
</feature>
<dbReference type="Pfam" id="PF00296">
    <property type="entry name" value="Bac_luciferase"/>
    <property type="match status" value="1"/>
</dbReference>
<dbReference type="RefSeq" id="WP_281879315.1">
    <property type="nucleotide sequence ID" value="NZ_AP026978.1"/>
</dbReference>
<dbReference type="InterPro" id="IPR036661">
    <property type="entry name" value="Luciferase-like_sf"/>
</dbReference>
<dbReference type="SUPFAM" id="SSF51679">
    <property type="entry name" value="Bacterial luciferase-like"/>
    <property type="match status" value="1"/>
</dbReference>
<dbReference type="NCBIfam" id="TIGR03617">
    <property type="entry name" value="F420_MSMEG_2256"/>
    <property type="match status" value="1"/>
</dbReference>
<dbReference type="InterPro" id="IPR011251">
    <property type="entry name" value="Luciferase-like_dom"/>
</dbReference>
<evidence type="ECO:0000259" key="1">
    <source>
        <dbReference type="Pfam" id="PF00296"/>
    </source>
</evidence>
<dbReference type="PANTHER" id="PTHR43244:SF2">
    <property type="entry name" value="CONSERVED HYPOTHETICAL ALANINE AND PROLINE-RICH PROTEIN"/>
    <property type="match status" value="1"/>
</dbReference>
<accession>A0ABN6U1R8</accession>
<evidence type="ECO:0000313" key="2">
    <source>
        <dbReference type="EMBL" id="BDT99190.1"/>
    </source>
</evidence>
<keyword evidence="3" id="KW-1185">Reference proteome</keyword>
<evidence type="ECO:0000313" key="3">
    <source>
        <dbReference type="Proteomes" id="UP001317870"/>
    </source>
</evidence>
<protein>
    <submittedName>
        <fullName evidence="2">LLM class F420-dependent oxidoreductase</fullName>
    </submittedName>
</protein>
<organism evidence="2 3">
    <name type="scientific">Nocardia sputorum</name>
    <dbReference type="NCBI Taxonomy" id="2984338"/>
    <lineage>
        <taxon>Bacteria</taxon>
        <taxon>Bacillati</taxon>
        <taxon>Actinomycetota</taxon>
        <taxon>Actinomycetes</taxon>
        <taxon>Mycobacteriales</taxon>
        <taxon>Nocardiaceae</taxon>
        <taxon>Nocardia</taxon>
    </lineage>
</organism>
<dbReference type="Proteomes" id="UP001317870">
    <property type="component" value="Chromosome"/>
</dbReference>
<proteinExistence type="predicted"/>
<gene>
    <name evidence="2" type="ORF">IFM12276_22190</name>
</gene>
<dbReference type="InterPro" id="IPR050564">
    <property type="entry name" value="F420-G6PD/mer"/>
</dbReference>
<reference evidence="2 3" key="1">
    <citation type="submission" date="2022-11" db="EMBL/GenBank/DDBJ databases">
        <title>Genome Sequencing of Nocardia sp. ON39_IFM12276 and assembly.</title>
        <authorList>
            <person name="Shimojima M."/>
            <person name="Toyokawa M."/>
            <person name="Uesaka K."/>
        </authorList>
    </citation>
    <scope>NUCLEOTIDE SEQUENCE [LARGE SCALE GENOMIC DNA]</scope>
    <source>
        <strain evidence="2 3">IFM 12276</strain>
    </source>
</reference>